<dbReference type="InterPro" id="IPR044861">
    <property type="entry name" value="IPNS-like_FE2OG_OXY"/>
</dbReference>
<dbReference type="Pfam" id="PF01773">
    <property type="entry name" value="Nucleos_tra2_N"/>
    <property type="match status" value="1"/>
</dbReference>
<evidence type="ECO:0000256" key="4">
    <source>
        <dbReference type="ARBA" id="ARBA00022692"/>
    </source>
</evidence>
<evidence type="ECO:0000256" key="7">
    <source>
        <dbReference type="RuleBase" id="RU362018"/>
    </source>
</evidence>
<dbReference type="Gene3D" id="2.60.120.330">
    <property type="entry name" value="B-lactam Antibiotic, Isopenicillin N Synthase, Chain"/>
    <property type="match status" value="1"/>
</dbReference>
<accession>A0A812PQ92</accession>
<evidence type="ECO:0000313" key="10">
    <source>
        <dbReference type="Proteomes" id="UP000601435"/>
    </source>
</evidence>
<dbReference type="InterPro" id="IPR018270">
    <property type="entry name" value="C_nuclsd_transpt_met_bac"/>
</dbReference>
<protein>
    <recommendedName>
        <fullName evidence="7">Sodium/nucleoside cotransporter</fullName>
    </recommendedName>
</protein>
<dbReference type="Proteomes" id="UP000601435">
    <property type="component" value="Unassembled WGS sequence"/>
</dbReference>
<evidence type="ECO:0000313" key="9">
    <source>
        <dbReference type="EMBL" id="CAE7366177.1"/>
    </source>
</evidence>
<dbReference type="InterPro" id="IPR008276">
    <property type="entry name" value="C_nuclsd_transpt"/>
</dbReference>
<dbReference type="AlphaFoldDB" id="A0A812PQ92"/>
<comment type="caution">
    <text evidence="9">The sequence shown here is derived from an EMBL/GenBank/DDBJ whole genome shotgun (WGS) entry which is preliminary data.</text>
</comment>
<dbReference type="Pfam" id="PF07670">
    <property type="entry name" value="Gate"/>
    <property type="match status" value="1"/>
</dbReference>
<evidence type="ECO:0000256" key="3">
    <source>
        <dbReference type="ARBA" id="ARBA00022475"/>
    </source>
</evidence>
<dbReference type="SUPFAM" id="SSF51197">
    <property type="entry name" value="Clavaminate synthase-like"/>
    <property type="match status" value="1"/>
</dbReference>
<comment type="similarity">
    <text evidence="2 7">Belongs to the concentrative nucleoside transporter (CNT) (TC 2.A.41) family.</text>
</comment>
<feature type="transmembrane region" description="Helical" evidence="7">
    <location>
        <begin position="87"/>
        <end position="108"/>
    </location>
</feature>
<name>A0A812PQ92_9DINO</name>
<keyword evidence="10" id="KW-1185">Reference proteome</keyword>
<dbReference type="EMBL" id="CAJNJA010015696">
    <property type="protein sequence ID" value="CAE7366177.1"/>
    <property type="molecule type" value="Genomic_DNA"/>
</dbReference>
<dbReference type="OrthoDB" id="6075923at2759"/>
<dbReference type="InterPro" id="IPR002668">
    <property type="entry name" value="CNT_N_dom"/>
</dbReference>
<dbReference type="InterPro" id="IPR027443">
    <property type="entry name" value="IPNS-like_sf"/>
</dbReference>
<keyword evidence="4 7" id="KW-0812">Transmembrane</keyword>
<feature type="transmembrane region" description="Helical" evidence="7">
    <location>
        <begin position="254"/>
        <end position="280"/>
    </location>
</feature>
<dbReference type="InterPro" id="IPR011642">
    <property type="entry name" value="Gate_dom"/>
</dbReference>
<organism evidence="9 10">
    <name type="scientific">Symbiodinium necroappetens</name>
    <dbReference type="NCBI Taxonomy" id="1628268"/>
    <lineage>
        <taxon>Eukaryota</taxon>
        <taxon>Sar</taxon>
        <taxon>Alveolata</taxon>
        <taxon>Dinophyceae</taxon>
        <taxon>Suessiales</taxon>
        <taxon>Symbiodiniaceae</taxon>
        <taxon>Symbiodinium</taxon>
    </lineage>
</organism>
<evidence type="ECO:0000256" key="5">
    <source>
        <dbReference type="ARBA" id="ARBA00022989"/>
    </source>
</evidence>
<gene>
    <name evidence="9" type="ORF">SNEC2469_LOCUS9731</name>
</gene>
<evidence type="ECO:0000256" key="2">
    <source>
        <dbReference type="ARBA" id="ARBA00009033"/>
    </source>
</evidence>
<keyword evidence="7" id="KW-0813">Transport</keyword>
<feature type="domain" description="Fe2OG dioxygenase" evidence="8">
    <location>
        <begin position="544"/>
        <end position="650"/>
    </location>
</feature>
<keyword evidence="6 7" id="KW-0472">Membrane</keyword>
<feature type="transmembrane region" description="Helical" evidence="7">
    <location>
        <begin position="387"/>
        <end position="408"/>
    </location>
</feature>
<evidence type="ECO:0000256" key="1">
    <source>
        <dbReference type="ARBA" id="ARBA00004651"/>
    </source>
</evidence>
<dbReference type="PROSITE" id="PS51471">
    <property type="entry name" value="FE2OG_OXY"/>
    <property type="match status" value="1"/>
</dbReference>
<evidence type="ECO:0000259" key="8">
    <source>
        <dbReference type="PROSITE" id="PS51471"/>
    </source>
</evidence>
<comment type="subcellular location">
    <subcellularLocation>
        <location evidence="1">Cell membrane</location>
        <topology evidence="1">Multi-pass membrane protein</topology>
    </subcellularLocation>
</comment>
<dbReference type="Pfam" id="PF07662">
    <property type="entry name" value="Nucleos_tra2_C"/>
    <property type="match status" value="1"/>
</dbReference>
<dbReference type="PRINTS" id="PR00682">
    <property type="entry name" value="IPNSYNTHASE"/>
</dbReference>
<feature type="transmembrane region" description="Helical" evidence="7">
    <location>
        <begin position="292"/>
        <end position="311"/>
    </location>
</feature>
<dbReference type="GO" id="GO:0015293">
    <property type="term" value="F:symporter activity"/>
    <property type="evidence" value="ECO:0007669"/>
    <property type="project" value="TreeGrafter"/>
</dbReference>
<dbReference type="GO" id="GO:0005886">
    <property type="term" value="C:plasma membrane"/>
    <property type="evidence" value="ECO:0007669"/>
    <property type="project" value="UniProtKB-SubCell"/>
</dbReference>
<reference evidence="9" key="1">
    <citation type="submission" date="2021-02" db="EMBL/GenBank/DDBJ databases">
        <authorList>
            <person name="Dougan E. K."/>
            <person name="Rhodes N."/>
            <person name="Thang M."/>
            <person name="Chan C."/>
        </authorList>
    </citation>
    <scope>NUCLEOTIDE SEQUENCE</scope>
</reference>
<keyword evidence="5 7" id="KW-1133">Transmembrane helix</keyword>
<dbReference type="GO" id="GO:0005337">
    <property type="term" value="F:nucleoside transmembrane transporter activity"/>
    <property type="evidence" value="ECO:0007669"/>
    <property type="project" value="InterPro"/>
</dbReference>
<keyword evidence="3" id="KW-1003">Cell membrane</keyword>
<proteinExistence type="inferred from homology"/>
<comment type="caution">
    <text evidence="7">Lacks conserved residue(s) required for the propagation of feature annotation.</text>
</comment>
<dbReference type="PANTHER" id="PTHR10590">
    <property type="entry name" value="SODIUM/NUCLEOSIDE COTRANSPORTER"/>
    <property type="match status" value="1"/>
</dbReference>
<dbReference type="InterPro" id="IPR005123">
    <property type="entry name" value="Oxoglu/Fe-dep_dioxygenase_dom"/>
</dbReference>
<dbReference type="InterPro" id="IPR011657">
    <property type="entry name" value="CNT_C_dom"/>
</dbReference>
<feature type="transmembrane region" description="Helical" evidence="7">
    <location>
        <begin position="167"/>
        <end position="189"/>
    </location>
</feature>
<dbReference type="Pfam" id="PF03171">
    <property type="entry name" value="2OG-FeII_Oxy"/>
    <property type="match status" value="1"/>
</dbReference>
<evidence type="ECO:0000256" key="6">
    <source>
        <dbReference type="ARBA" id="ARBA00023136"/>
    </source>
</evidence>
<feature type="transmembrane region" description="Helical" evidence="7">
    <location>
        <begin position="30"/>
        <end position="50"/>
    </location>
</feature>
<feature type="transmembrane region" description="Helical" evidence="7">
    <location>
        <begin position="347"/>
        <end position="366"/>
    </location>
</feature>
<dbReference type="NCBIfam" id="TIGR00804">
    <property type="entry name" value="nupC"/>
    <property type="match status" value="1"/>
</dbReference>
<sequence>MFTALICLVGAAVLVGLAFLFSLDRKRINWRTVLLALAMQAGVGALVLYVPMGQAVLAAMTTGVSAILDYAKDGIVFVFGEVGSGKLGFVFAFQVLPAIIFFSSLISVLYYTGVMRWVVMVIGGLFRSVLRISAPESLSAAANIFMGQTEAPIAVRPFLVQMSRSELFAVMVGGLATVAGATMAGYAALGVELKYLIAASFMAAPGGIAMAKIFVPEQPDAKLINDVGELGSSEEDPANIFDAAAKGATSGLMLAANVGAMLIAFIALIALANGLFGWVGGLAGFPQLSLELVLGYLFAPIAFLIGVPWAEAVQAGSFIGQKLVLNEFVAYVNLVSDGANLSAHTTAVVTFALCGFANFSSIAILLGGIGSMAPERRPEIAQLGVRALLAASLANLMSAAIASFFLAYESCGFCGISEHGISDVVIDDAYAVLREFFALPAEVKRQYQTQTAGARGYTSFGIETAKDSSHPDLKEFWQVGREVGSDAGDHEALLPNVWPAEVPEFQPKLYRLYEALEGLGNRVLDALALYLNLSPGYFRDKVAHGNSILRPLHYPPIAQQDTLSLRSAAHEDINLITLLVGSEEPGLEVLSRDGQWVPINMQPGTIVVNIGDMMQRLTNHVLPSTTHRVVNSPEAYTGGSRYSIPFFLHPNPEFEIATLPGCITDENPNRYPEPILADEYLKQRLVEIGLM</sequence>
<dbReference type="PANTHER" id="PTHR10590:SF4">
    <property type="entry name" value="SOLUTE CARRIER FAMILY 28 MEMBER 3"/>
    <property type="match status" value="1"/>
</dbReference>